<evidence type="ECO:0000256" key="10">
    <source>
        <dbReference type="ARBA" id="ARBA00042775"/>
    </source>
</evidence>
<dbReference type="PROSITE" id="PS50198">
    <property type="entry name" value="PPIC_PPIASE_2"/>
    <property type="match status" value="1"/>
</dbReference>
<evidence type="ECO:0000256" key="9">
    <source>
        <dbReference type="ARBA" id="ARBA00040743"/>
    </source>
</evidence>
<evidence type="ECO:0000313" key="15">
    <source>
        <dbReference type="Proteomes" id="UP000234271"/>
    </source>
</evidence>
<dbReference type="InterPro" id="IPR052029">
    <property type="entry name" value="PpiD_chaperone"/>
</dbReference>
<dbReference type="Pfam" id="PF13145">
    <property type="entry name" value="Rotamase_2"/>
    <property type="match status" value="1"/>
</dbReference>
<protein>
    <recommendedName>
        <fullName evidence="9">Periplasmic chaperone PpiD</fullName>
    </recommendedName>
    <alternativeName>
        <fullName evidence="10">Periplasmic folding chaperone</fullName>
    </alternativeName>
</protein>
<dbReference type="Gene3D" id="3.10.50.40">
    <property type="match status" value="1"/>
</dbReference>
<keyword evidence="6 12" id="KW-0472">Membrane</keyword>
<dbReference type="OrthoDB" id="9812372at2"/>
<dbReference type="InterPro" id="IPR000297">
    <property type="entry name" value="PPIase_PpiC"/>
</dbReference>
<comment type="subcellular location">
    <subcellularLocation>
        <location evidence="1">Cell inner membrane</location>
        <topology evidence="1">Single-pass type II membrane protein</topology>
        <orientation evidence="1">Periplasmic side</orientation>
    </subcellularLocation>
</comment>
<dbReference type="SUPFAM" id="SSF109998">
    <property type="entry name" value="Triger factor/SurA peptide-binding domain-like"/>
    <property type="match status" value="1"/>
</dbReference>
<evidence type="ECO:0000256" key="2">
    <source>
        <dbReference type="ARBA" id="ARBA00022475"/>
    </source>
</evidence>
<sequence>MLQGMRAGIQGWLGWALIILISIPFALWGIQEYLSPSRGVAVAEVNGVEISSLNFEQAVDQQKRQLRSMTQQADLSFMEAQIRKETLNRLIEQEVLMQTAINHGMRIGDMMLAKQIHQFPMFQQGGMFSQPIYEQALRSQGMNPSGFEVEMRRSLLVSQLQDGITNSAFISSAELTQRTQLEKQQRSVSYLTIPANRFTAQVVVDDAEINKYYQDHPDAFKTPEKVSLEYIEFSQEELAAAQAITEEHLKEQYKERLASFTTPGQWQAKHILIEVPQDASPEKLADAEKQANDILAKIKAQEKTFDESAKAFSADTSNKDKGGDLGWFGEGFMVKPFEEAIKSMKVGDISDKPVKTQFGFHIIQLVDAKPTITKPFESVRDELLKKVQTEEAEQAFYTHAEQMADLAFENPNSLQAIADTLKHPIKTTALFAKTETGEKDTFLSNRKVIESAFSEQVLENRYNSEVLELDKPQHVAVIRLKEHQPAQLRPLADVKEEIIAKLKQEKSTAEAEKLGKTLLADLQKGEAPDALFKKQDLQPQPAQWIERQNSRLGYPEIVREAFKMGHPTETKALYQGVSLNNGDYAIVILLAVKAGEIPAVVVENGKETANPEADRSKTQIKRALGDAGFKQIVAEMKVGTDVMVYQDRITDKVQ</sequence>
<accession>A0A2N9YFH6</accession>
<reference evidence="15" key="1">
    <citation type="submission" date="2016-12" db="EMBL/GenBank/DDBJ databases">
        <title>Complete Genome Sequence of Beggiatoa leptomitiformis D-401.</title>
        <authorList>
            <person name="Fomenkov A."/>
            <person name="Vincze T."/>
            <person name="Grabovich M."/>
            <person name="Anton B.P."/>
            <person name="Dubinina G."/>
            <person name="Orlova M."/>
            <person name="Belousova E."/>
            <person name="Roberts R.J."/>
        </authorList>
    </citation>
    <scope>NUCLEOTIDE SEQUENCE [LARGE SCALE GENOMIC DNA]</scope>
    <source>
        <strain evidence="15">D-401</strain>
    </source>
</reference>
<gene>
    <name evidence="14" type="ORF">BLE401_10700</name>
</gene>
<evidence type="ECO:0000256" key="3">
    <source>
        <dbReference type="ARBA" id="ARBA00022519"/>
    </source>
</evidence>
<proteinExistence type="inferred from homology"/>
<dbReference type="STRING" id="288004.AL038_13560"/>
<dbReference type="Pfam" id="PF00639">
    <property type="entry name" value="Rotamase"/>
    <property type="match status" value="1"/>
</dbReference>
<keyword evidence="15" id="KW-1185">Reference proteome</keyword>
<organism evidence="14 15">
    <name type="scientific">Beggiatoa leptomitoformis</name>
    <dbReference type="NCBI Taxonomy" id="288004"/>
    <lineage>
        <taxon>Bacteria</taxon>
        <taxon>Pseudomonadati</taxon>
        <taxon>Pseudomonadota</taxon>
        <taxon>Gammaproteobacteria</taxon>
        <taxon>Thiotrichales</taxon>
        <taxon>Thiotrichaceae</taxon>
        <taxon>Beggiatoa</taxon>
    </lineage>
</organism>
<evidence type="ECO:0000256" key="8">
    <source>
        <dbReference type="ARBA" id="ARBA00038408"/>
    </source>
</evidence>
<dbReference type="KEGG" id="blep:AL038_13560"/>
<evidence type="ECO:0000259" key="13">
    <source>
        <dbReference type="PROSITE" id="PS50198"/>
    </source>
</evidence>
<dbReference type="RefSeq" id="WP_062153686.1">
    <property type="nucleotide sequence ID" value="NZ_CP012373.2"/>
</dbReference>
<keyword evidence="3" id="KW-0997">Cell inner membrane</keyword>
<evidence type="ECO:0000256" key="5">
    <source>
        <dbReference type="ARBA" id="ARBA00022989"/>
    </source>
</evidence>
<evidence type="ECO:0000256" key="11">
    <source>
        <dbReference type="PROSITE-ProRule" id="PRU00278"/>
    </source>
</evidence>
<dbReference type="PANTHER" id="PTHR47529:SF1">
    <property type="entry name" value="PERIPLASMIC CHAPERONE PPID"/>
    <property type="match status" value="1"/>
</dbReference>
<keyword evidence="5 12" id="KW-1133">Transmembrane helix</keyword>
<feature type="transmembrane region" description="Helical" evidence="12">
    <location>
        <begin position="12"/>
        <end position="30"/>
    </location>
</feature>
<dbReference type="Proteomes" id="UP000234271">
    <property type="component" value="Chromosome"/>
</dbReference>
<evidence type="ECO:0000256" key="1">
    <source>
        <dbReference type="ARBA" id="ARBA00004382"/>
    </source>
</evidence>
<evidence type="ECO:0000256" key="4">
    <source>
        <dbReference type="ARBA" id="ARBA00022692"/>
    </source>
</evidence>
<name>A0A2N9YFH6_9GAMM</name>
<evidence type="ECO:0000256" key="12">
    <source>
        <dbReference type="SAM" id="Phobius"/>
    </source>
</evidence>
<feature type="domain" description="PpiC" evidence="13">
    <location>
        <begin position="263"/>
        <end position="367"/>
    </location>
</feature>
<dbReference type="InterPro" id="IPR046357">
    <property type="entry name" value="PPIase_dom_sf"/>
</dbReference>
<comment type="similarity">
    <text evidence="8">Belongs to the PpiD chaperone family.</text>
</comment>
<dbReference type="Gene3D" id="1.10.4030.10">
    <property type="entry name" value="Porin chaperone SurA, peptide-binding domain"/>
    <property type="match status" value="1"/>
</dbReference>
<keyword evidence="4 12" id="KW-0812">Transmembrane</keyword>
<evidence type="ECO:0000256" key="7">
    <source>
        <dbReference type="ARBA" id="ARBA00023186"/>
    </source>
</evidence>
<dbReference type="InterPro" id="IPR027304">
    <property type="entry name" value="Trigger_fact/SurA_dom_sf"/>
</dbReference>
<dbReference type="Pfam" id="PF13624">
    <property type="entry name" value="SurA_N_3"/>
    <property type="match status" value="1"/>
</dbReference>
<evidence type="ECO:0000313" key="14">
    <source>
        <dbReference type="EMBL" id="AUI69119.1"/>
    </source>
</evidence>
<keyword evidence="11" id="KW-0413">Isomerase</keyword>
<dbReference type="GO" id="GO:0005886">
    <property type="term" value="C:plasma membrane"/>
    <property type="evidence" value="ECO:0007669"/>
    <property type="project" value="UniProtKB-SubCell"/>
</dbReference>
<keyword evidence="2" id="KW-1003">Cell membrane</keyword>
<keyword evidence="7" id="KW-0143">Chaperone</keyword>
<dbReference type="GO" id="GO:0003755">
    <property type="term" value="F:peptidyl-prolyl cis-trans isomerase activity"/>
    <property type="evidence" value="ECO:0007669"/>
    <property type="project" value="UniProtKB-KW"/>
</dbReference>
<dbReference type="PANTHER" id="PTHR47529">
    <property type="entry name" value="PEPTIDYL-PROLYL CIS-TRANS ISOMERASE D"/>
    <property type="match status" value="1"/>
</dbReference>
<evidence type="ECO:0000256" key="6">
    <source>
        <dbReference type="ARBA" id="ARBA00023136"/>
    </source>
</evidence>
<dbReference type="SUPFAM" id="SSF54534">
    <property type="entry name" value="FKBP-like"/>
    <property type="match status" value="1"/>
</dbReference>
<keyword evidence="11" id="KW-0697">Rotamase</keyword>
<dbReference type="EMBL" id="CP018889">
    <property type="protein sequence ID" value="AUI69119.1"/>
    <property type="molecule type" value="Genomic_DNA"/>
</dbReference>
<dbReference type="AlphaFoldDB" id="A0A2N9YFH6"/>